<dbReference type="GO" id="GO:0003964">
    <property type="term" value="F:RNA-directed DNA polymerase activity"/>
    <property type="evidence" value="ECO:0007669"/>
    <property type="project" value="UniProtKB-KW"/>
</dbReference>
<evidence type="ECO:0000313" key="2">
    <source>
        <dbReference type="EMBL" id="CAD78120.1"/>
    </source>
</evidence>
<keyword evidence="2" id="KW-0548">Nucleotidyltransferase</keyword>
<dbReference type="Proteomes" id="UP000001025">
    <property type="component" value="Chromosome"/>
</dbReference>
<reference evidence="2 3" key="1">
    <citation type="journal article" date="2003" name="Proc. Natl. Acad. Sci. U.S.A.">
        <title>Complete genome sequence of the marine planctomycete Pirellula sp. strain 1.</title>
        <authorList>
            <person name="Gloeckner F.O."/>
            <person name="Kube M."/>
            <person name="Bauer M."/>
            <person name="Teeling H."/>
            <person name="Lombardot T."/>
            <person name="Ludwig W."/>
            <person name="Gade D."/>
            <person name="Beck A."/>
            <person name="Borzym K."/>
            <person name="Heitmann K."/>
            <person name="Rabus R."/>
            <person name="Schlesner H."/>
            <person name="Amann R."/>
            <person name="Reinhardt R."/>
        </authorList>
    </citation>
    <scope>NUCLEOTIDE SEQUENCE [LARGE SCALE GENOMIC DNA]</scope>
    <source>
        <strain evidence="3">DSM 10527 / NCIMB 13988 / SH1</strain>
    </source>
</reference>
<name>Q7UH58_RHOBA</name>
<dbReference type="OrthoDB" id="9793236at2"/>
<dbReference type="InterPro" id="IPR043502">
    <property type="entry name" value="DNA/RNA_pol_sf"/>
</dbReference>
<dbReference type="AlphaFoldDB" id="Q7UH58"/>
<sequence length="1269" mass="144982">MHNIQLSSEHRHLSQEYLIVAAWKKAHDYIRRHNWYSDVLELDLTNAAISETVDRVASEFSNETFPVPDPIRLVLAPKSQQWEIKNQKWQPLTDQKVNSKMRPLAHPSVRDQIISTAMMILVANAVETAQGDPRQSIRSANEKGMVSYGHRLFCDNEDDLLNYRWGNSTVYREYFQDYQTFIRRPQAIVTDTFPDGDTAWAVITADLSQFYDRVRPSLLHSKLRNLLGDVADSKLLDALSTFFNWSWHADDKAEAIKYATNSSPEIAGYDQIALPQGLVSSGFFANLVLIDFDRDMVSKYRETRVDDCFQYVDYCRYVDDMRFVVRLDSRFAAKSSAAQEQILKESFSDMLKTSLAQHAPGLLAKESKLSVLLGTNAGGGSTRFSMAMSRISRNASSVMDMFRGEETLDLIEGLFYSTRSKPLDFGERFEGTILDSQPDVREETVSRFAAHRFRTAYRTLRPMSEPEMDKQFELTEELQEGETDWSGRSPQPTAIDQVTLDAKAEHFSGILIERWVRDPSSMRILRVALDLNPCVANLELILELMREHLSRRKSDRRTIVLYCAAELLKAGATETGLVNDEDKLPRHADLSGYQAKLAELAEDIVANRSRYPWYLLQQAQLFLACLVGYDSPDLTNKPPLSEVNYTLLRQVCSGSYEEVPESRVSAFACFHSQLRSPEMAAIAFLERWRSSPGTAQQTWLMQILEEQQALALAIWNILTEGEKDQWRNLFENYGVLAGENCTQSNGTLKPDVLHPLLDVACSSANPFRQDYALVWLAVKLIPLLVESEDPVTPNRVCIKAPNWELLKPENFPVNEDCFQVELRSKSSDDIRFRLPSWIPNEHHWAYQLGMLLRVMLTGKPDYTQDCREFRPRSKVMYRPYRSSWLRRRYGMFNGRSAFGPAWMPVSPWIGDLLTALLRWPGFPQFDSLVPLNFTDTELLKLLKSRIDSLERLYGKSAKASIIPIRVPKKVKAKRIGLDNERNAQLMSMRVAIAQTAMPRHADFEKDLQLNDPDYRRRHRRHAASVLAAVENMLQVRTTHVAGEAEIELLVLPELALHPDDVKALVIPFVRRNRCMVCTGIAFHPVSVTDVRTINIAAWLIPIQKRTGGLHIEQIYQGKHNLTQKEKDLGVSPFRPTQWVFWLVDPLQRNNKLWAMSSAICYDATDLSLAADLRDHTEMFVVPALNQDVGTFDNMAAALHYHMFQHVVVANTGEFGGSSAHAPFKKPFQRTIFHAHGNEQVAIGFFELDFKLYKNGQQHMKTPPANLKRF</sequence>
<accession>Q7UH58</accession>
<evidence type="ECO:0000313" key="3">
    <source>
        <dbReference type="Proteomes" id="UP000001025"/>
    </source>
</evidence>
<dbReference type="CDD" id="cd01646">
    <property type="entry name" value="RT_Bac_retron_I"/>
    <property type="match status" value="1"/>
</dbReference>
<dbReference type="PANTHER" id="PTHR34047:SF8">
    <property type="entry name" value="PROTEIN YKFC"/>
    <property type="match status" value="1"/>
</dbReference>
<keyword evidence="2" id="KW-0808">Transferase</keyword>
<dbReference type="SUPFAM" id="SSF56672">
    <property type="entry name" value="DNA/RNA polymerases"/>
    <property type="match status" value="1"/>
</dbReference>
<protein>
    <submittedName>
        <fullName evidence="2">Similar to reverse transcriptase like protein</fullName>
    </submittedName>
</protein>
<dbReference type="EMBL" id="BX294141">
    <property type="protein sequence ID" value="CAD78120.1"/>
    <property type="molecule type" value="Genomic_DNA"/>
</dbReference>
<dbReference type="InParanoid" id="Q7UH58"/>
<organism evidence="2 3">
    <name type="scientific">Rhodopirellula baltica (strain DSM 10527 / NCIMB 13988 / SH1)</name>
    <dbReference type="NCBI Taxonomy" id="243090"/>
    <lineage>
        <taxon>Bacteria</taxon>
        <taxon>Pseudomonadati</taxon>
        <taxon>Planctomycetota</taxon>
        <taxon>Planctomycetia</taxon>
        <taxon>Pirellulales</taxon>
        <taxon>Pirellulaceae</taxon>
        <taxon>Rhodopirellula</taxon>
    </lineage>
</organism>
<dbReference type="KEGG" id="rba:RB4827"/>
<evidence type="ECO:0000256" key="1">
    <source>
        <dbReference type="ARBA" id="ARBA00034120"/>
    </source>
</evidence>
<dbReference type="eggNOG" id="COG3344">
    <property type="taxonomic scope" value="Bacteria"/>
</dbReference>
<comment type="similarity">
    <text evidence="1">Belongs to the bacterial reverse transcriptase family.</text>
</comment>
<dbReference type="PANTHER" id="PTHR34047">
    <property type="entry name" value="NUCLEAR INTRON MATURASE 1, MITOCHONDRIAL-RELATED"/>
    <property type="match status" value="1"/>
</dbReference>
<gene>
    <name evidence="2" type="ordered locus">RB4827</name>
</gene>
<dbReference type="EnsemblBacteria" id="CAD78120">
    <property type="protein sequence ID" value="CAD78120"/>
    <property type="gene ID" value="RB4827"/>
</dbReference>
<dbReference type="PATRIC" id="fig|243090.15.peg.2286"/>
<dbReference type="RefSeq" id="WP_011120123.1">
    <property type="nucleotide sequence ID" value="NC_005027.1"/>
</dbReference>
<keyword evidence="2" id="KW-0695">RNA-directed DNA polymerase</keyword>
<keyword evidence="3" id="KW-1185">Reference proteome</keyword>
<proteinExistence type="inferred from homology"/>
<dbReference type="HOGENOM" id="CLU_006914_0_0_0"/>
<dbReference type="InterPro" id="IPR051083">
    <property type="entry name" value="GrpII_Intron_Splice-Mob/Def"/>
</dbReference>